<keyword evidence="2" id="KW-0472">Membrane</keyword>
<feature type="transmembrane region" description="Helical" evidence="2">
    <location>
        <begin position="80"/>
        <end position="101"/>
    </location>
</feature>
<evidence type="ECO:0000313" key="3">
    <source>
        <dbReference type="EMBL" id="KKY27231.1"/>
    </source>
</evidence>
<evidence type="ECO:0000256" key="2">
    <source>
        <dbReference type="SAM" id="Phobius"/>
    </source>
</evidence>
<evidence type="ECO:0000313" key="4">
    <source>
        <dbReference type="Proteomes" id="UP000053317"/>
    </source>
</evidence>
<name>A0A0G2EYT1_PHACM</name>
<feature type="transmembrane region" description="Helical" evidence="2">
    <location>
        <begin position="226"/>
        <end position="257"/>
    </location>
</feature>
<sequence>MGCCGDREKLGELRAEQKWDYINLDEFKSKGCATPTSYGILYISLIISVAVYAVDTFTAVNLLAFDRWSGQIKPAIPLRISRWIFAGCIILSFVLLFYRWLRAVRVMRQGGVAQSYLDPLAVRIQSIRPGKNGRGWRRFLVFAELTRGKKGADYVALFTYFSFEAWLRVVFAEGPRQVVNALTLYSVMKLKLIPTGDHAATDGHTAIVQFFVNVEALAESNKEQAVILFAMLFTLVIWVISILNLAMAVLLYIFFLFHHIPSADGSLSKYCRRKINSRMERIVQAKVAKTLKKENAIRAKEESKKGDGKRQPTLPNLGIDSKEKMPEMPLLSRTTTQTTLPPYQSEPGSVSNFDLGLERTPTMPEMPGRPGIPTRTATQATTASNVSYSSNAPLMSSAGDMGYGGRPSSPGPGPMGYGAPLHKVDLKATLMVLHGA</sequence>
<keyword evidence="2" id="KW-0812">Transmembrane</keyword>
<accession>A0A0G2EYT1</accession>
<dbReference type="InterPro" id="IPR031606">
    <property type="entry name" value="Kch1/2"/>
</dbReference>
<dbReference type="OrthoDB" id="2128042at2759"/>
<feature type="compositionally biased region" description="Basic and acidic residues" evidence="1">
    <location>
        <begin position="296"/>
        <end position="310"/>
    </location>
</feature>
<dbReference type="GO" id="GO:0015079">
    <property type="term" value="F:potassium ion transmembrane transporter activity"/>
    <property type="evidence" value="ECO:0007669"/>
    <property type="project" value="InterPro"/>
</dbReference>
<dbReference type="Proteomes" id="UP000053317">
    <property type="component" value="Unassembled WGS sequence"/>
</dbReference>
<gene>
    <name evidence="3" type="ORF">UCRPC4_g01214</name>
</gene>
<organism evidence="3 4">
    <name type="scientific">Phaeomoniella chlamydospora</name>
    <name type="common">Phaeoacremonium chlamydosporum</name>
    <dbReference type="NCBI Taxonomy" id="158046"/>
    <lineage>
        <taxon>Eukaryota</taxon>
        <taxon>Fungi</taxon>
        <taxon>Dikarya</taxon>
        <taxon>Ascomycota</taxon>
        <taxon>Pezizomycotina</taxon>
        <taxon>Eurotiomycetes</taxon>
        <taxon>Chaetothyriomycetidae</taxon>
        <taxon>Phaeomoniellales</taxon>
        <taxon>Phaeomoniellaceae</taxon>
        <taxon>Phaeomoniella</taxon>
    </lineage>
</organism>
<dbReference type="PANTHER" id="PTHR36424">
    <property type="entry name" value="PHEROMONE-REGULATED MEMBRANE PROTEIN 6"/>
    <property type="match status" value="1"/>
</dbReference>
<keyword evidence="4" id="KW-1185">Reference proteome</keyword>
<dbReference type="Pfam" id="PF16944">
    <property type="entry name" value="KCH"/>
    <property type="match status" value="1"/>
</dbReference>
<dbReference type="EMBL" id="LCWF01000027">
    <property type="protein sequence ID" value="KKY27231.1"/>
    <property type="molecule type" value="Genomic_DNA"/>
</dbReference>
<dbReference type="PANTHER" id="PTHR36424:SF1">
    <property type="entry name" value="LOW AFFINITY K(+) TRANSPORTER 1-RELATED"/>
    <property type="match status" value="1"/>
</dbReference>
<reference evidence="3 4" key="2">
    <citation type="submission" date="2015-05" db="EMBL/GenBank/DDBJ databases">
        <authorList>
            <person name="Morales-Cruz A."/>
            <person name="Amrine K.C."/>
            <person name="Cantu D."/>
        </authorList>
    </citation>
    <scope>NUCLEOTIDE SEQUENCE [LARGE SCALE GENOMIC DNA]</scope>
    <source>
        <strain evidence="3">UCRPC4</strain>
    </source>
</reference>
<feature type="transmembrane region" description="Helical" evidence="2">
    <location>
        <begin position="38"/>
        <end position="60"/>
    </location>
</feature>
<reference evidence="3 4" key="1">
    <citation type="submission" date="2015-05" db="EMBL/GenBank/DDBJ databases">
        <title>Distinctive expansion of gene families associated with plant cell wall degradation and secondary metabolism in the genomes of grapevine trunk pathogens.</title>
        <authorList>
            <person name="Lawrence D.P."/>
            <person name="Travadon R."/>
            <person name="Rolshausen P.E."/>
            <person name="Baumgartner K."/>
        </authorList>
    </citation>
    <scope>NUCLEOTIDE SEQUENCE [LARGE SCALE GENOMIC DNA]</scope>
    <source>
        <strain evidence="3">UCRPC4</strain>
    </source>
</reference>
<evidence type="ECO:0000256" key="1">
    <source>
        <dbReference type="SAM" id="MobiDB-lite"/>
    </source>
</evidence>
<dbReference type="AlphaFoldDB" id="A0A0G2EYT1"/>
<proteinExistence type="predicted"/>
<protein>
    <submittedName>
        <fullName evidence="3">Putative pheromone-regulated membrane protein 6</fullName>
    </submittedName>
</protein>
<keyword evidence="2" id="KW-1133">Transmembrane helix</keyword>
<comment type="caution">
    <text evidence="3">The sequence shown here is derived from an EMBL/GenBank/DDBJ whole genome shotgun (WGS) entry which is preliminary data.</text>
</comment>
<dbReference type="GO" id="GO:0005886">
    <property type="term" value="C:plasma membrane"/>
    <property type="evidence" value="ECO:0007669"/>
    <property type="project" value="InterPro"/>
</dbReference>
<feature type="region of interest" description="Disordered" evidence="1">
    <location>
        <begin position="296"/>
        <end position="326"/>
    </location>
</feature>